<dbReference type="GeneID" id="106118637"/>
<dbReference type="Gene3D" id="2.60.120.290">
    <property type="entry name" value="Spermadhesin, CUB domain"/>
    <property type="match status" value="1"/>
</dbReference>
<dbReference type="Proteomes" id="UP000694872">
    <property type="component" value="Unplaced"/>
</dbReference>
<protein>
    <submittedName>
        <fullName evidence="7">Uncharacterized protein LOC106118637 isoform X1</fullName>
    </submittedName>
</protein>
<reference evidence="7" key="1">
    <citation type="submission" date="2025-08" db="UniProtKB">
        <authorList>
            <consortium name="RefSeq"/>
        </authorList>
    </citation>
    <scope>IDENTIFICATION</scope>
</reference>
<dbReference type="SUPFAM" id="SSF49854">
    <property type="entry name" value="Spermadhesin, CUB domain"/>
    <property type="match status" value="1"/>
</dbReference>
<dbReference type="InterPro" id="IPR000859">
    <property type="entry name" value="CUB_dom"/>
</dbReference>
<evidence type="ECO:0000256" key="4">
    <source>
        <dbReference type="SAM" id="Phobius"/>
    </source>
</evidence>
<evidence type="ECO:0000256" key="3">
    <source>
        <dbReference type="SAM" id="MobiDB-lite"/>
    </source>
</evidence>
<dbReference type="InterPro" id="IPR035914">
    <property type="entry name" value="Sperma_CUB_dom_sf"/>
</dbReference>
<evidence type="ECO:0000256" key="5">
    <source>
        <dbReference type="SAM" id="SignalP"/>
    </source>
</evidence>
<sequence>MDKYWIYIALLSISFSVEALQKEGEHFPDYWQDDSNYDWYSDELEKLGILSSENKDTVDENKIQNDVEAENDRKVAEEIENFRSDIEDQFNIDSADIDLVDYQIEDNRSEGEDDEIADKKESEENLDDLEDLAADVADLNRIKESLDDSKESKHEVKPLNPIKKFDADTNDIINNAKNETDEIIQETKDILKEDDGKNDFLEVIPINLDTSNLNDTLEETKKILNSTDDRLDEEVKKIVPQEDMENILKVDEDNLKNFNEAYDDMLAWSKMADSLNETDLFNDTISNDEKELDEIYKAYIDLTDDYENIDDGHLDILLDNKKSEQKESFPDDTRSEEESKHKTHPIEYLNDALNASDGIKNPDAEMIPEIEVTKTETKDNNVVNSTITDTDYNYVIQSEYDEVLQKFKQNHSEDFNSKSENFDKHIAPIHITLSEDPVVVTSPNYPNYYPTNNIIDWIFYGDGEGIEFNITDFAVNGHVGDYLLVKPGGVDSSHNNGLIFSYTLATKRQYLFLDVNRMFVRFEAKPGMQFMRGFSFSVKILRHSTFDNEPEPSPEPIRPLPHSMITLNLGGTNLDNFNDQQVEEFRQIIADMATMYINANNIDHGLNTTLEATQIVSRAQCFHNWPKFEQCVEIKFGVSLEYDDDQEPRLNEEDLTNMWQTYFDQDPFAARLRRMGITEYQVPNDKGVLMVWLVIGCGVAISVAMLAFALWRFSCFEDYSRMPRFSDSDSIQEKRGLDLYPTPHQTLPPLYEQDYKWAHNTYLDSTRVDLGGYANKNYLADDGYGLDSDDEVADARNSNRHITPKDIYV</sequence>
<evidence type="ECO:0000259" key="6">
    <source>
        <dbReference type="SMART" id="SM00042"/>
    </source>
</evidence>
<feature type="domain" description="CUB" evidence="6">
    <location>
        <begin position="429"/>
        <end position="541"/>
    </location>
</feature>
<evidence type="ECO:0000256" key="2">
    <source>
        <dbReference type="SAM" id="Coils"/>
    </source>
</evidence>
<evidence type="ECO:0000256" key="1">
    <source>
        <dbReference type="ARBA" id="ARBA00023157"/>
    </source>
</evidence>
<keyword evidence="1" id="KW-1015">Disulfide bond</keyword>
<feature type="signal peptide" evidence="5">
    <location>
        <begin position="1"/>
        <end position="19"/>
    </location>
</feature>
<feature type="compositionally biased region" description="Basic and acidic residues" evidence="3">
    <location>
        <begin position="321"/>
        <end position="340"/>
    </location>
</feature>
<dbReference type="SMART" id="SM00042">
    <property type="entry name" value="CUB"/>
    <property type="match status" value="1"/>
</dbReference>
<keyword evidence="4" id="KW-0472">Membrane</keyword>
<feature type="chain" id="PRO_5042537727" evidence="5">
    <location>
        <begin position="20"/>
        <end position="809"/>
    </location>
</feature>
<dbReference type="CDD" id="cd00041">
    <property type="entry name" value="CUB"/>
    <property type="match status" value="1"/>
</dbReference>
<feature type="region of interest" description="Disordered" evidence="3">
    <location>
        <begin position="321"/>
        <end position="345"/>
    </location>
</feature>
<name>A0AAJ7E9Z5_PAPXU</name>
<proteinExistence type="predicted"/>
<keyword evidence="2" id="KW-0175">Coiled coil</keyword>
<keyword evidence="4" id="KW-1133">Transmembrane helix</keyword>
<evidence type="ECO:0000313" key="7">
    <source>
        <dbReference type="RefSeq" id="XP_013168766.1"/>
    </source>
</evidence>
<dbReference type="RefSeq" id="XP_013168766.1">
    <property type="nucleotide sequence ID" value="XM_013313312.1"/>
</dbReference>
<feature type="coiled-coil region" evidence="2">
    <location>
        <begin position="112"/>
        <end position="149"/>
    </location>
</feature>
<dbReference type="AlphaFoldDB" id="A0AAJ7E9Z5"/>
<keyword evidence="5" id="KW-0732">Signal</keyword>
<feature type="transmembrane region" description="Helical" evidence="4">
    <location>
        <begin position="689"/>
        <end position="711"/>
    </location>
</feature>
<accession>A0AAJ7E9Z5</accession>
<keyword evidence="4" id="KW-0812">Transmembrane</keyword>
<organism evidence="7">
    <name type="scientific">Papilio xuthus</name>
    <name type="common">Asian swallowtail butterfly</name>
    <dbReference type="NCBI Taxonomy" id="66420"/>
    <lineage>
        <taxon>Eukaryota</taxon>
        <taxon>Metazoa</taxon>
        <taxon>Ecdysozoa</taxon>
        <taxon>Arthropoda</taxon>
        <taxon>Hexapoda</taxon>
        <taxon>Insecta</taxon>
        <taxon>Pterygota</taxon>
        <taxon>Neoptera</taxon>
        <taxon>Endopterygota</taxon>
        <taxon>Lepidoptera</taxon>
        <taxon>Glossata</taxon>
        <taxon>Ditrysia</taxon>
        <taxon>Papilionoidea</taxon>
        <taxon>Papilionidae</taxon>
        <taxon>Papilioninae</taxon>
        <taxon>Papilio</taxon>
    </lineage>
</organism>
<dbReference type="KEGG" id="pxu:106118637"/>
<gene>
    <name evidence="7" type="primary">LOC106118637</name>
</gene>